<dbReference type="EMBL" id="JBHUOL010000012">
    <property type="protein sequence ID" value="MFD2908376.1"/>
    <property type="molecule type" value="Genomic_DNA"/>
</dbReference>
<comment type="caution">
    <text evidence="1">The sequence shown here is derived from an EMBL/GenBank/DDBJ whole genome shotgun (WGS) entry which is preliminary data.</text>
</comment>
<proteinExistence type="predicted"/>
<dbReference type="RefSeq" id="WP_379805843.1">
    <property type="nucleotide sequence ID" value="NZ_JBHUOL010000012.1"/>
</dbReference>
<reference evidence="2" key="1">
    <citation type="journal article" date="2019" name="Int. J. Syst. Evol. Microbiol.">
        <title>The Global Catalogue of Microorganisms (GCM) 10K type strain sequencing project: providing services to taxonomists for standard genome sequencing and annotation.</title>
        <authorList>
            <consortium name="The Broad Institute Genomics Platform"/>
            <consortium name="The Broad Institute Genome Sequencing Center for Infectious Disease"/>
            <person name="Wu L."/>
            <person name="Ma J."/>
        </authorList>
    </citation>
    <scope>NUCLEOTIDE SEQUENCE [LARGE SCALE GENOMIC DNA]</scope>
    <source>
        <strain evidence="2">KCTC 52644</strain>
    </source>
</reference>
<keyword evidence="2" id="KW-1185">Reference proteome</keyword>
<gene>
    <name evidence="1" type="ORF">ACFSX9_06480</name>
</gene>
<evidence type="ECO:0000313" key="2">
    <source>
        <dbReference type="Proteomes" id="UP001597549"/>
    </source>
</evidence>
<organism evidence="1 2">
    <name type="scientific">Flavobacterium ardleyense</name>
    <dbReference type="NCBI Taxonomy" id="2038737"/>
    <lineage>
        <taxon>Bacteria</taxon>
        <taxon>Pseudomonadati</taxon>
        <taxon>Bacteroidota</taxon>
        <taxon>Flavobacteriia</taxon>
        <taxon>Flavobacteriales</taxon>
        <taxon>Flavobacteriaceae</taxon>
        <taxon>Flavobacterium</taxon>
    </lineage>
</organism>
<accession>A0ABW5Z8G3</accession>
<sequence>MNAQSFQKNAAIDVGYVYFNSNFFKIGGKYFFDKSFSSIGLSSNIGCLSKKTIVIPELTYTYYITDENRSTFDSYHFIFTQFSLSPKTVTPKVGWSFATFFEVAAGYGIQLDNSEYYVPKGLRVDVSVVIPLYLKIF</sequence>
<protein>
    <submittedName>
        <fullName evidence="1">Uncharacterized protein</fullName>
    </submittedName>
</protein>
<evidence type="ECO:0000313" key="1">
    <source>
        <dbReference type="EMBL" id="MFD2908376.1"/>
    </source>
</evidence>
<name>A0ABW5Z8G3_9FLAO</name>
<dbReference type="Proteomes" id="UP001597549">
    <property type="component" value="Unassembled WGS sequence"/>
</dbReference>